<evidence type="ECO:0000313" key="7">
    <source>
        <dbReference type="EMBL" id="TKA74752.1"/>
    </source>
</evidence>
<evidence type="ECO:0000256" key="5">
    <source>
        <dbReference type="ARBA" id="ARBA00023242"/>
    </source>
</evidence>
<feature type="domain" description="Exoribonuclease phosphorolytic" evidence="6">
    <location>
        <begin position="7"/>
        <end position="131"/>
    </location>
</feature>
<dbReference type="GO" id="GO:0003723">
    <property type="term" value="F:RNA binding"/>
    <property type="evidence" value="ECO:0007669"/>
    <property type="project" value="TreeGrafter"/>
</dbReference>
<dbReference type="Proteomes" id="UP000308768">
    <property type="component" value="Unassembled WGS sequence"/>
</dbReference>
<keyword evidence="8" id="KW-1185">Reference proteome</keyword>
<proteinExistence type="inferred from homology"/>
<reference evidence="7 8" key="1">
    <citation type="submission" date="2017-03" db="EMBL/GenBank/DDBJ databases">
        <title>Genomes of endolithic fungi from Antarctica.</title>
        <authorList>
            <person name="Coleine C."/>
            <person name="Masonjones S."/>
            <person name="Stajich J.E."/>
        </authorList>
    </citation>
    <scope>NUCLEOTIDE SEQUENCE [LARGE SCALE GENOMIC DNA]</scope>
    <source>
        <strain evidence="7 8">CCFEE 5187</strain>
    </source>
</reference>
<dbReference type="SUPFAM" id="SSF55666">
    <property type="entry name" value="Ribonuclease PH domain 2-like"/>
    <property type="match status" value="1"/>
</dbReference>
<dbReference type="GO" id="GO:0000176">
    <property type="term" value="C:nuclear exosome (RNase complex)"/>
    <property type="evidence" value="ECO:0007669"/>
    <property type="project" value="UniProtKB-ARBA"/>
</dbReference>
<dbReference type="InterPro" id="IPR020568">
    <property type="entry name" value="Ribosomal_Su5_D2-typ_SF"/>
</dbReference>
<evidence type="ECO:0000259" key="6">
    <source>
        <dbReference type="Pfam" id="PF01138"/>
    </source>
</evidence>
<comment type="similarity">
    <text evidence="2">Belongs to the RNase PH family.</text>
</comment>
<dbReference type="GO" id="GO:0071028">
    <property type="term" value="P:nuclear mRNA surveillance"/>
    <property type="evidence" value="ECO:0007669"/>
    <property type="project" value="TreeGrafter"/>
</dbReference>
<evidence type="ECO:0000256" key="2">
    <source>
        <dbReference type="ARBA" id="ARBA00006678"/>
    </source>
</evidence>
<dbReference type="OrthoDB" id="27298at2759"/>
<comment type="subcellular location">
    <subcellularLocation>
        <location evidence="1">Nucleus</location>
    </subcellularLocation>
</comment>
<dbReference type="InterPro" id="IPR027408">
    <property type="entry name" value="PNPase/RNase_PH_dom_sf"/>
</dbReference>
<dbReference type="GO" id="GO:0016075">
    <property type="term" value="P:rRNA catabolic process"/>
    <property type="evidence" value="ECO:0007669"/>
    <property type="project" value="TreeGrafter"/>
</dbReference>
<protein>
    <recommendedName>
        <fullName evidence="6">Exoribonuclease phosphorolytic domain-containing protein</fullName>
    </recommendedName>
</protein>
<dbReference type="InterPro" id="IPR036345">
    <property type="entry name" value="ExoRNase_PH_dom2_sf"/>
</dbReference>
<dbReference type="GO" id="GO:0005730">
    <property type="term" value="C:nucleolus"/>
    <property type="evidence" value="ECO:0007669"/>
    <property type="project" value="TreeGrafter"/>
</dbReference>
<dbReference type="InterPro" id="IPR001247">
    <property type="entry name" value="ExoRNase_PH_dom1"/>
</dbReference>
<dbReference type="EMBL" id="NAJN01000336">
    <property type="protein sequence ID" value="TKA74752.1"/>
    <property type="molecule type" value="Genomic_DNA"/>
</dbReference>
<dbReference type="GO" id="GO:0071051">
    <property type="term" value="P:poly(A)-dependent snoRNA 3'-end processing"/>
    <property type="evidence" value="ECO:0007669"/>
    <property type="project" value="TreeGrafter"/>
</dbReference>
<keyword evidence="5" id="KW-0539">Nucleus</keyword>
<dbReference type="STRING" id="331657.A0A4U0XDB3"/>
<dbReference type="Pfam" id="PF01138">
    <property type="entry name" value="RNase_PH"/>
    <property type="match status" value="1"/>
</dbReference>
<dbReference type="GO" id="GO:0006364">
    <property type="term" value="P:rRNA processing"/>
    <property type="evidence" value="ECO:0007669"/>
    <property type="project" value="UniProtKB-KW"/>
</dbReference>
<dbReference type="GO" id="GO:0034475">
    <property type="term" value="P:U4 snRNA 3'-end processing"/>
    <property type="evidence" value="ECO:0007669"/>
    <property type="project" value="TreeGrafter"/>
</dbReference>
<dbReference type="GO" id="GO:0000177">
    <property type="term" value="C:cytoplasmic exosome (RNase complex)"/>
    <property type="evidence" value="ECO:0007669"/>
    <property type="project" value="TreeGrafter"/>
</dbReference>
<name>A0A4U0XDB3_9PEZI</name>
<evidence type="ECO:0000256" key="1">
    <source>
        <dbReference type="ARBA" id="ARBA00004123"/>
    </source>
</evidence>
<dbReference type="PANTHER" id="PTHR11953:SF1">
    <property type="entry name" value="EXOSOME COMPLEX COMPONENT RRP46"/>
    <property type="match status" value="1"/>
</dbReference>
<evidence type="ECO:0000256" key="3">
    <source>
        <dbReference type="ARBA" id="ARBA00022552"/>
    </source>
</evidence>
<comment type="caution">
    <text evidence="7">The sequence shown here is derived from an EMBL/GenBank/DDBJ whole genome shotgun (WGS) entry which is preliminary data.</text>
</comment>
<dbReference type="Gene3D" id="3.30.230.70">
    <property type="entry name" value="GHMP Kinase, N-terminal domain"/>
    <property type="match status" value="1"/>
</dbReference>
<keyword evidence="4" id="KW-0271">Exosome</keyword>
<keyword evidence="3" id="KW-0698">rRNA processing</keyword>
<organism evidence="7 8">
    <name type="scientific">Cryomyces minteri</name>
    <dbReference type="NCBI Taxonomy" id="331657"/>
    <lineage>
        <taxon>Eukaryota</taxon>
        <taxon>Fungi</taxon>
        <taxon>Dikarya</taxon>
        <taxon>Ascomycota</taxon>
        <taxon>Pezizomycotina</taxon>
        <taxon>Dothideomycetes</taxon>
        <taxon>Dothideomycetes incertae sedis</taxon>
        <taxon>Cryomyces</taxon>
    </lineage>
</organism>
<sequence length="241" mass="26111">MTVPTAQLSHLHRADGSATYSQAGYSVVGAVNGPIEVQRRDELPEEAAIEVNIRPAIGVGSTKERHLESILHSTLRHVILIHNYPRTLIQITLQIISTPEDEAAFGKHSSLSVLPSLLQTSILALLSASIPLAMTFASTVIAVMPSGKLETNPSVKSLAQASSVHVFAFSSTGHLLVVESEGSFDMDTWDSACAEAESICCSPKEDGDQMDDDASSENLQTFLKQAMEKKVERDLRWKQQS</sequence>
<gene>
    <name evidence="7" type="ORF">B0A49_02255</name>
</gene>
<dbReference type="CDD" id="cd11372">
    <property type="entry name" value="RNase_PH_RRP46"/>
    <property type="match status" value="1"/>
</dbReference>
<dbReference type="AlphaFoldDB" id="A0A4U0XDB3"/>
<evidence type="ECO:0000313" key="8">
    <source>
        <dbReference type="Proteomes" id="UP000308768"/>
    </source>
</evidence>
<dbReference type="PANTHER" id="PTHR11953">
    <property type="entry name" value="EXOSOME COMPLEX COMPONENT"/>
    <property type="match status" value="1"/>
</dbReference>
<evidence type="ECO:0000256" key="4">
    <source>
        <dbReference type="ARBA" id="ARBA00022835"/>
    </source>
</evidence>
<dbReference type="SUPFAM" id="SSF54211">
    <property type="entry name" value="Ribosomal protein S5 domain 2-like"/>
    <property type="match status" value="1"/>
</dbReference>
<accession>A0A4U0XDB3</accession>
<dbReference type="InterPro" id="IPR050080">
    <property type="entry name" value="RNase_PH"/>
</dbReference>